<dbReference type="Pfam" id="PF00226">
    <property type="entry name" value="DnaJ"/>
    <property type="match status" value="1"/>
</dbReference>
<dbReference type="Gene3D" id="1.10.287.110">
    <property type="entry name" value="DnaJ domain"/>
    <property type="match status" value="1"/>
</dbReference>
<dbReference type="PANTHER" id="PTHR43948:SF14">
    <property type="entry name" value="PROTEIN DNAJ, PUTATIVE-RELATED"/>
    <property type="match status" value="1"/>
</dbReference>
<feature type="transmembrane region" description="Helical" evidence="1">
    <location>
        <begin position="97"/>
        <end position="118"/>
    </location>
</feature>
<dbReference type="AlphaFoldDB" id="A0ABD3AK92"/>
<dbReference type="InterPro" id="IPR001623">
    <property type="entry name" value="DnaJ_domain"/>
</dbReference>
<organism evidence="3 4">
    <name type="scientific">Cinchona calisaya</name>
    <dbReference type="NCBI Taxonomy" id="153742"/>
    <lineage>
        <taxon>Eukaryota</taxon>
        <taxon>Viridiplantae</taxon>
        <taxon>Streptophyta</taxon>
        <taxon>Embryophyta</taxon>
        <taxon>Tracheophyta</taxon>
        <taxon>Spermatophyta</taxon>
        <taxon>Magnoliopsida</taxon>
        <taxon>eudicotyledons</taxon>
        <taxon>Gunneridae</taxon>
        <taxon>Pentapetalae</taxon>
        <taxon>asterids</taxon>
        <taxon>lamiids</taxon>
        <taxon>Gentianales</taxon>
        <taxon>Rubiaceae</taxon>
        <taxon>Cinchonoideae</taxon>
        <taxon>Cinchoneae</taxon>
        <taxon>Cinchona</taxon>
    </lineage>
</organism>
<dbReference type="InterPro" id="IPR036869">
    <property type="entry name" value="J_dom_sf"/>
</dbReference>
<gene>
    <name evidence="3" type="ORF">ACH5RR_010888</name>
</gene>
<reference evidence="3 4" key="1">
    <citation type="submission" date="2024-11" db="EMBL/GenBank/DDBJ databases">
        <title>A near-complete genome assembly of Cinchona calisaya.</title>
        <authorList>
            <person name="Lian D.C."/>
            <person name="Zhao X.W."/>
            <person name="Wei L."/>
        </authorList>
    </citation>
    <scope>NUCLEOTIDE SEQUENCE [LARGE SCALE GENOMIC DNA]</scope>
    <source>
        <tissue evidence="3">Nenye</tissue>
    </source>
</reference>
<dbReference type="EMBL" id="JBJUIK010000004">
    <property type="protein sequence ID" value="KAL3531566.1"/>
    <property type="molecule type" value="Genomic_DNA"/>
</dbReference>
<keyword evidence="1" id="KW-1133">Transmembrane helix</keyword>
<keyword evidence="1" id="KW-0812">Transmembrane</keyword>
<feature type="domain" description="J" evidence="2">
    <location>
        <begin position="8"/>
        <end position="82"/>
    </location>
</feature>
<keyword evidence="4" id="KW-1185">Reference proteome</keyword>
<dbReference type="PANTHER" id="PTHR43948">
    <property type="entry name" value="DNAJ HOMOLOG SUBFAMILY B"/>
    <property type="match status" value="1"/>
</dbReference>
<evidence type="ECO:0000313" key="4">
    <source>
        <dbReference type="Proteomes" id="UP001630127"/>
    </source>
</evidence>
<dbReference type="CDD" id="cd06257">
    <property type="entry name" value="DnaJ"/>
    <property type="match status" value="1"/>
</dbReference>
<accession>A0ABD3AK92</accession>
<keyword evidence="1" id="KW-0472">Membrane</keyword>
<evidence type="ECO:0000313" key="3">
    <source>
        <dbReference type="EMBL" id="KAL3531566.1"/>
    </source>
</evidence>
<name>A0ABD3AK92_9GENT</name>
<sequence length="137" mass="15148">MYGMQEDEAKILLGLAPHSHPSPSQVKAAYKTKVWDTHPDRFPPRLKSQAEHSFKLISEAYACLRSGIKQEELYKASYSNVVRSGVPRACGRGGNRALTAAPFFVIIMGTVALGGSVVSRTYKRQKEAYPSHNPFLP</sequence>
<dbReference type="Proteomes" id="UP001630127">
    <property type="component" value="Unassembled WGS sequence"/>
</dbReference>
<dbReference type="SUPFAM" id="SSF46565">
    <property type="entry name" value="Chaperone J-domain"/>
    <property type="match status" value="1"/>
</dbReference>
<proteinExistence type="predicted"/>
<comment type="caution">
    <text evidence="3">The sequence shown here is derived from an EMBL/GenBank/DDBJ whole genome shotgun (WGS) entry which is preliminary data.</text>
</comment>
<evidence type="ECO:0000259" key="2">
    <source>
        <dbReference type="PROSITE" id="PS50076"/>
    </source>
</evidence>
<evidence type="ECO:0000256" key="1">
    <source>
        <dbReference type="SAM" id="Phobius"/>
    </source>
</evidence>
<protein>
    <recommendedName>
        <fullName evidence="2">J domain-containing protein</fullName>
    </recommendedName>
</protein>
<dbReference type="PROSITE" id="PS50076">
    <property type="entry name" value="DNAJ_2"/>
    <property type="match status" value="1"/>
</dbReference>